<sequence>MEAAARSTLSNLVEDHITSLVREAACVQRHAKRARFYQQSNERGGRIRRRLHADDVNLALQWRGSEKLYATNAGGIISPEGVSERNQVRIDLNEYVRSEMSTQPPNEIGLTVHWLAVDGIQPNVPQNPPLQETAAMVGGPGGRIVHRVLDDDDENEGSKRINNGYGRKGAASASTAIRTTTASPSGVSIRQLLPRLLSEELQLYFTRITIAVERGTMDQQAAALASVAKDAGTQELVPFFSRFVSRQILEMVGKTDTCRTLVRLADALISNPNLHLGLHLHQMLPALITCVVARRLSSRPFDDHWGLREEAARTLVKACNAFGDQYTALKARVIKTLCEAMSPDKPLSTQYGGMAGLSLFGPKTVDAFILPLAKGNWEKWEKALESQGYNNSADFERRFEIQQCQHALLVSLLLQTCHFFHSYLAQHLFMFSPFLYDNACSIPLI</sequence>
<dbReference type="GO" id="GO:0016251">
    <property type="term" value="F:RNA polymerase II general transcription initiation factor activity"/>
    <property type="evidence" value="ECO:0007669"/>
    <property type="project" value="InterPro"/>
</dbReference>
<accession>A0A6S8RCY8</accession>
<evidence type="ECO:0000256" key="3">
    <source>
        <dbReference type="ARBA" id="ARBA00023015"/>
    </source>
</evidence>
<dbReference type="EMBL" id="HBNS01029106">
    <property type="protein sequence ID" value="CAE4622391.1"/>
    <property type="molecule type" value="Transcribed_RNA"/>
</dbReference>
<comment type="similarity">
    <text evidence="2">Belongs to the TAF6 family.</text>
</comment>
<keyword evidence="3" id="KW-0805">Transcription regulation</keyword>
<keyword evidence="4" id="KW-0804">Transcription</keyword>
<keyword evidence="5" id="KW-0539">Nucleus</keyword>
<dbReference type="GO" id="GO:0003713">
    <property type="term" value="F:transcription coactivator activity"/>
    <property type="evidence" value="ECO:0007669"/>
    <property type="project" value="TreeGrafter"/>
</dbReference>
<evidence type="ECO:0000259" key="7">
    <source>
        <dbReference type="Pfam" id="PF07571"/>
    </source>
</evidence>
<evidence type="ECO:0000313" key="8">
    <source>
        <dbReference type="EMBL" id="CAE4622391.1"/>
    </source>
</evidence>
<dbReference type="GO" id="GO:0051123">
    <property type="term" value="P:RNA polymerase II preinitiation complex assembly"/>
    <property type="evidence" value="ECO:0007669"/>
    <property type="project" value="TreeGrafter"/>
</dbReference>
<proteinExistence type="inferred from homology"/>
<dbReference type="Pfam" id="PF07571">
    <property type="entry name" value="TAF6_C"/>
    <property type="match status" value="1"/>
</dbReference>
<dbReference type="GO" id="GO:0000124">
    <property type="term" value="C:SAGA complex"/>
    <property type="evidence" value="ECO:0007669"/>
    <property type="project" value="InterPro"/>
</dbReference>
<comment type="subcellular location">
    <subcellularLocation>
        <location evidence="1">Nucleus</location>
    </subcellularLocation>
</comment>
<dbReference type="InterPro" id="IPR011442">
    <property type="entry name" value="TAF6_C"/>
</dbReference>
<feature type="region of interest" description="Disordered" evidence="6">
    <location>
        <begin position="153"/>
        <end position="179"/>
    </location>
</feature>
<evidence type="ECO:0000256" key="6">
    <source>
        <dbReference type="SAM" id="MobiDB-lite"/>
    </source>
</evidence>
<evidence type="ECO:0000256" key="2">
    <source>
        <dbReference type="ARBA" id="ARBA00007688"/>
    </source>
</evidence>
<dbReference type="AlphaFoldDB" id="A0A6S8RCY8"/>
<dbReference type="PANTHER" id="PTHR10221">
    <property type="entry name" value="TRANSCRIPTION INITIATION FACTOR TFIID SUBUNIT 6"/>
    <property type="match status" value="1"/>
</dbReference>
<organism evidence="8">
    <name type="scientific">Ditylum brightwellii</name>
    <dbReference type="NCBI Taxonomy" id="49249"/>
    <lineage>
        <taxon>Eukaryota</taxon>
        <taxon>Sar</taxon>
        <taxon>Stramenopiles</taxon>
        <taxon>Ochrophyta</taxon>
        <taxon>Bacillariophyta</taxon>
        <taxon>Mediophyceae</taxon>
        <taxon>Lithodesmiophycidae</taxon>
        <taxon>Lithodesmiales</taxon>
        <taxon>Lithodesmiaceae</taxon>
        <taxon>Ditylum</taxon>
    </lineage>
</organism>
<dbReference type="InterPro" id="IPR046344">
    <property type="entry name" value="TAF6_C_sf"/>
</dbReference>
<name>A0A6S8RCY8_9STRA</name>
<evidence type="ECO:0000256" key="1">
    <source>
        <dbReference type="ARBA" id="ARBA00004123"/>
    </source>
</evidence>
<dbReference type="InterPro" id="IPR037796">
    <property type="entry name" value="TAF6"/>
</dbReference>
<dbReference type="PANTHER" id="PTHR10221:SF9">
    <property type="entry name" value="TRANSCRIPTION INITIATION FACTOR TFIID SUBUNIT 6"/>
    <property type="match status" value="1"/>
</dbReference>
<feature type="compositionally biased region" description="Low complexity" evidence="6">
    <location>
        <begin position="170"/>
        <end position="179"/>
    </location>
</feature>
<evidence type="ECO:0000256" key="4">
    <source>
        <dbReference type="ARBA" id="ARBA00023163"/>
    </source>
</evidence>
<dbReference type="GO" id="GO:0005669">
    <property type="term" value="C:transcription factor TFIID complex"/>
    <property type="evidence" value="ECO:0007669"/>
    <property type="project" value="InterPro"/>
</dbReference>
<evidence type="ECO:0000256" key="5">
    <source>
        <dbReference type="ARBA" id="ARBA00023242"/>
    </source>
</evidence>
<dbReference type="GO" id="GO:0046695">
    <property type="term" value="C:SLIK (SAGA-like) complex"/>
    <property type="evidence" value="ECO:0007669"/>
    <property type="project" value="InterPro"/>
</dbReference>
<gene>
    <name evidence="8" type="ORF">DBRI00130_LOCUS22883</name>
</gene>
<protein>
    <recommendedName>
        <fullName evidence="7">TAF6 C-terminal HEAT repeat domain-containing protein</fullName>
    </recommendedName>
</protein>
<reference evidence="8" key="1">
    <citation type="submission" date="2021-01" db="EMBL/GenBank/DDBJ databases">
        <authorList>
            <person name="Corre E."/>
            <person name="Pelletier E."/>
            <person name="Niang G."/>
            <person name="Scheremetjew M."/>
            <person name="Finn R."/>
            <person name="Kale V."/>
            <person name="Holt S."/>
            <person name="Cochrane G."/>
            <person name="Meng A."/>
            <person name="Brown T."/>
            <person name="Cohen L."/>
        </authorList>
    </citation>
    <scope>NUCLEOTIDE SEQUENCE</scope>
    <source>
        <strain evidence="8">GSO104</strain>
    </source>
</reference>
<dbReference type="CDD" id="cd08050">
    <property type="entry name" value="TAF6C"/>
    <property type="match status" value="1"/>
</dbReference>
<dbReference type="FunFam" id="1.25.40.770:FF:000001">
    <property type="entry name" value="Transcription initiation factor TFIID subunit 6"/>
    <property type="match status" value="1"/>
</dbReference>
<feature type="domain" description="TAF6 C-terminal HEAT repeat" evidence="7">
    <location>
        <begin position="196"/>
        <end position="372"/>
    </location>
</feature>
<dbReference type="Gene3D" id="1.25.40.770">
    <property type="entry name" value="TAF6, C-terminal HEAT repeat domain"/>
    <property type="match status" value="1"/>
</dbReference>